<dbReference type="PIRSF" id="PIRSF005227">
    <property type="entry name" value="Asp_dh_NAD_syn"/>
    <property type="match status" value="1"/>
</dbReference>
<proteinExistence type="inferred from homology"/>
<comment type="function">
    <text evidence="6">Specifically catalyzes the NAD or NADP-dependent dehydrogenation of L-aspartate to iminoaspartate.</text>
</comment>
<dbReference type="Pfam" id="PF01958">
    <property type="entry name" value="Asp_DH_C"/>
    <property type="match status" value="1"/>
</dbReference>
<evidence type="ECO:0000256" key="3">
    <source>
        <dbReference type="ARBA" id="ARBA00022857"/>
    </source>
</evidence>
<organism evidence="9 10">
    <name type="scientific">candidate division KD3-62 bacterium DG_56</name>
    <dbReference type="NCBI Taxonomy" id="1704032"/>
    <lineage>
        <taxon>Bacteria</taxon>
        <taxon>candidate division KD3-62</taxon>
    </lineage>
</organism>
<dbReference type="PANTHER" id="PTHR31873">
    <property type="entry name" value="L-ASPARTATE DEHYDROGENASE-RELATED"/>
    <property type="match status" value="1"/>
</dbReference>
<feature type="domain" description="Aspartate/homoserine dehydrogenase NAD-binding" evidence="8">
    <location>
        <begin position="15"/>
        <end position="125"/>
    </location>
</feature>
<dbReference type="EMBL" id="LIZY01000140">
    <property type="protein sequence ID" value="KPJ61894.1"/>
    <property type="molecule type" value="Genomic_DNA"/>
</dbReference>
<dbReference type="GO" id="GO:0016639">
    <property type="term" value="F:oxidoreductase activity, acting on the CH-NH2 group of donors, NAD or NADP as acceptor"/>
    <property type="evidence" value="ECO:0007669"/>
    <property type="project" value="UniProtKB-UniRule"/>
</dbReference>
<gene>
    <name evidence="6" type="primary">nadX</name>
    <name evidence="9" type="ORF">AMK68_05565</name>
</gene>
<evidence type="ECO:0000256" key="1">
    <source>
        <dbReference type="ARBA" id="ARBA00008331"/>
    </source>
</evidence>
<feature type="binding site" evidence="6">
    <location>
        <position position="196"/>
    </location>
    <ligand>
        <name>NAD(+)</name>
        <dbReference type="ChEBI" id="CHEBI:57540"/>
    </ligand>
</feature>
<comment type="catalytic activity">
    <reaction evidence="6">
        <text>L-aspartate + NADP(+) + H2O = oxaloacetate + NH4(+) + NADPH + H(+)</text>
        <dbReference type="Rhea" id="RHEA:11784"/>
        <dbReference type="ChEBI" id="CHEBI:15377"/>
        <dbReference type="ChEBI" id="CHEBI:15378"/>
        <dbReference type="ChEBI" id="CHEBI:16452"/>
        <dbReference type="ChEBI" id="CHEBI:28938"/>
        <dbReference type="ChEBI" id="CHEBI:29991"/>
        <dbReference type="ChEBI" id="CHEBI:57783"/>
        <dbReference type="ChEBI" id="CHEBI:58349"/>
        <dbReference type="EC" id="1.4.1.21"/>
    </reaction>
</comment>
<keyword evidence="3 6" id="KW-0521">NADP</keyword>
<dbReference type="InterPro" id="IPR011182">
    <property type="entry name" value="L-Asp_DH"/>
</dbReference>
<dbReference type="PATRIC" id="fig|1704032.3.peg.1134"/>
<dbReference type="InterPro" id="IPR036291">
    <property type="entry name" value="NAD(P)-bd_dom_sf"/>
</dbReference>
<keyword evidence="5 6" id="KW-0520">NAD</keyword>
<dbReference type="Gene3D" id="3.30.360.10">
    <property type="entry name" value="Dihydrodipicolinate Reductase, domain 2"/>
    <property type="match status" value="1"/>
</dbReference>
<comment type="similarity">
    <text evidence="1 6">Belongs to the L-aspartate dehydrogenase family.</text>
</comment>
<dbReference type="SUPFAM" id="SSF55347">
    <property type="entry name" value="Glyceraldehyde-3-phosphate dehydrogenase-like, C-terminal domain"/>
    <property type="match status" value="1"/>
</dbReference>
<dbReference type="HAMAP" id="MF_01265">
    <property type="entry name" value="NadX"/>
    <property type="match status" value="1"/>
</dbReference>
<evidence type="ECO:0000259" key="7">
    <source>
        <dbReference type="Pfam" id="PF01958"/>
    </source>
</evidence>
<evidence type="ECO:0000256" key="2">
    <source>
        <dbReference type="ARBA" id="ARBA00022642"/>
    </source>
</evidence>
<dbReference type="InterPro" id="IPR020626">
    <property type="entry name" value="Asp_DH_prok"/>
</dbReference>
<evidence type="ECO:0000313" key="9">
    <source>
        <dbReference type="EMBL" id="KPJ61894.1"/>
    </source>
</evidence>
<dbReference type="InterPro" id="IPR002811">
    <property type="entry name" value="Asp_DH"/>
</dbReference>
<evidence type="ECO:0000259" key="8">
    <source>
        <dbReference type="Pfam" id="PF03447"/>
    </source>
</evidence>
<comment type="caution">
    <text evidence="9">The sequence shown here is derived from an EMBL/GenBank/DDBJ whole genome shotgun (WGS) entry which is preliminary data.</text>
</comment>
<dbReference type="GO" id="GO:0050661">
    <property type="term" value="F:NADP binding"/>
    <property type="evidence" value="ECO:0007669"/>
    <property type="project" value="UniProtKB-UniRule"/>
</dbReference>
<keyword evidence="2 6" id="KW-0662">Pyridine nucleotide biosynthesis</keyword>
<dbReference type="Proteomes" id="UP000052020">
    <property type="component" value="Unassembled WGS sequence"/>
</dbReference>
<dbReference type="NCBIfam" id="NF009825">
    <property type="entry name" value="PRK13302.1"/>
    <property type="match status" value="1"/>
</dbReference>
<evidence type="ECO:0000256" key="6">
    <source>
        <dbReference type="HAMAP-Rule" id="MF_01265"/>
    </source>
</evidence>
<dbReference type="Gene3D" id="3.40.50.720">
    <property type="entry name" value="NAD(P)-binding Rossmann-like Domain"/>
    <property type="match status" value="1"/>
</dbReference>
<dbReference type="SUPFAM" id="SSF51735">
    <property type="entry name" value="NAD(P)-binding Rossmann-fold domains"/>
    <property type="match status" value="1"/>
</dbReference>
<comment type="catalytic activity">
    <reaction evidence="6">
        <text>L-aspartate + NAD(+) + H2O = oxaloacetate + NH4(+) + NADH + H(+)</text>
        <dbReference type="Rhea" id="RHEA:11788"/>
        <dbReference type="ChEBI" id="CHEBI:15377"/>
        <dbReference type="ChEBI" id="CHEBI:15378"/>
        <dbReference type="ChEBI" id="CHEBI:16452"/>
        <dbReference type="ChEBI" id="CHEBI:28938"/>
        <dbReference type="ChEBI" id="CHEBI:29991"/>
        <dbReference type="ChEBI" id="CHEBI:57540"/>
        <dbReference type="ChEBI" id="CHEBI:57945"/>
        <dbReference type="EC" id="1.4.1.21"/>
    </reaction>
</comment>
<dbReference type="InterPro" id="IPR005106">
    <property type="entry name" value="Asp/hSer_DH_NAD-bd"/>
</dbReference>
<feature type="active site" evidence="6">
    <location>
        <position position="226"/>
    </location>
</feature>
<dbReference type="GO" id="GO:0051287">
    <property type="term" value="F:NAD binding"/>
    <property type="evidence" value="ECO:0007669"/>
    <property type="project" value="UniProtKB-UniRule"/>
</dbReference>
<comment type="miscellaneous">
    <text evidence="6">The iminoaspartate product is unstable in aqueous solution and can decompose to oxaloacetate and ammonia.</text>
</comment>
<sequence>MNSGQQQTVRVGVVGCGAIGSVIARATDAGQVPGAVLAAVCDLHRERAESLSATLGTRASVCDLERLIEASDIVVEAASASALPEIARPALETGRTVLAMSVGALLSAPDLLALAERTSGRLLVPSGAIAGLDAVRAAAAGGLDSVTLTTRKPPAGLAGAPYLVEQGIDVAQITAPTIVFEGAASEAVKGFPANVNVAAALSLAGIGPERTMVRIVADPAATENSHEIEVIGEFGRLTAQTQNRPSPDNPKTSYLAALSAVAALRGAVAQVRIGT</sequence>
<comment type="pathway">
    <text evidence="6">Cofactor biosynthesis; NAD(+) biosynthesis; iminoaspartate from L-aspartate (dehydrogenase route): step 1/1.</text>
</comment>
<dbReference type="NCBIfam" id="NF009828">
    <property type="entry name" value="PRK13303.1-3"/>
    <property type="match status" value="1"/>
</dbReference>
<evidence type="ECO:0000256" key="4">
    <source>
        <dbReference type="ARBA" id="ARBA00023002"/>
    </source>
</evidence>
<dbReference type="PANTHER" id="PTHR31873:SF6">
    <property type="entry name" value="ASPARTATE DEHYDROGENASE DOMAIN-CONTAINING PROTEIN"/>
    <property type="match status" value="1"/>
</dbReference>
<accession>A0A0S7XHL2</accession>
<dbReference type="AlphaFoldDB" id="A0A0S7XHL2"/>
<reference evidence="9 10" key="1">
    <citation type="journal article" date="2015" name="Microbiome">
        <title>Genomic resolution of linkages in carbon, nitrogen, and sulfur cycling among widespread estuary sediment bacteria.</title>
        <authorList>
            <person name="Baker B.J."/>
            <person name="Lazar C.S."/>
            <person name="Teske A.P."/>
            <person name="Dick G.J."/>
        </authorList>
    </citation>
    <scope>NUCLEOTIDE SEQUENCE [LARGE SCALE GENOMIC DNA]</scope>
    <source>
        <strain evidence="9">DG_56</strain>
    </source>
</reference>
<dbReference type="GO" id="GO:0033735">
    <property type="term" value="F:aspartate dehydrogenase [NAD(P)+] activity"/>
    <property type="evidence" value="ECO:0007669"/>
    <property type="project" value="UniProtKB-EC"/>
</dbReference>
<dbReference type="NCBIfam" id="NF009830">
    <property type="entry name" value="PRK13304.1"/>
    <property type="match status" value="1"/>
</dbReference>
<evidence type="ECO:0000313" key="10">
    <source>
        <dbReference type="Proteomes" id="UP000052020"/>
    </source>
</evidence>
<dbReference type="InterPro" id="IPR022487">
    <property type="entry name" value="Asp_DH_arc"/>
</dbReference>
<dbReference type="GO" id="GO:0009435">
    <property type="term" value="P:NAD+ biosynthetic process"/>
    <property type="evidence" value="ECO:0007669"/>
    <property type="project" value="UniProtKB-UniRule"/>
</dbReference>
<dbReference type="NCBIfam" id="TIGR03855">
    <property type="entry name" value="NAD_NadX"/>
    <property type="match status" value="1"/>
</dbReference>
<dbReference type="UniPathway" id="UPA00253">
    <property type="reaction ID" value="UER00456"/>
</dbReference>
<feature type="binding site" evidence="6">
    <location>
        <position position="128"/>
    </location>
    <ligand>
        <name>NAD(+)</name>
        <dbReference type="ChEBI" id="CHEBI:57540"/>
    </ligand>
</feature>
<evidence type="ECO:0000256" key="5">
    <source>
        <dbReference type="ARBA" id="ARBA00023027"/>
    </source>
</evidence>
<dbReference type="EC" id="1.4.1.21" evidence="6"/>
<protein>
    <recommendedName>
        <fullName evidence="6">L-aspartate dehydrogenase</fullName>
        <ecNumber evidence="6">1.4.1.21</ecNumber>
    </recommendedName>
</protein>
<dbReference type="Pfam" id="PF03447">
    <property type="entry name" value="NAD_binding_3"/>
    <property type="match status" value="1"/>
</dbReference>
<name>A0A0S7XHL2_9BACT</name>
<keyword evidence="4 6" id="KW-0560">Oxidoreductase</keyword>
<feature type="domain" description="Aspartate dehydrogenase" evidence="7">
    <location>
        <begin position="173"/>
        <end position="261"/>
    </location>
</feature>